<dbReference type="Proteomes" id="UP000178851">
    <property type="component" value="Unassembled WGS sequence"/>
</dbReference>
<dbReference type="InterPro" id="IPR007460">
    <property type="entry name" value="BrnT_toxin"/>
</dbReference>
<comment type="caution">
    <text evidence="1">The sequence shown here is derived from an EMBL/GenBank/DDBJ whole genome shotgun (WGS) entry which is preliminary data.</text>
</comment>
<accession>A0A1F7YKL4</accession>
<dbReference type="EMBL" id="MGGI01000002">
    <property type="protein sequence ID" value="OGM27886.1"/>
    <property type="molecule type" value="Genomic_DNA"/>
</dbReference>
<evidence type="ECO:0000313" key="2">
    <source>
        <dbReference type="Proteomes" id="UP000178851"/>
    </source>
</evidence>
<protein>
    <recommendedName>
        <fullName evidence="3">BrnT family toxin</fullName>
    </recommendedName>
</protein>
<dbReference type="Pfam" id="PF04365">
    <property type="entry name" value="BrnT_toxin"/>
    <property type="match status" value="1"/>
</dbReference>
<organism evidence="1 2">
    <name type="scientific">Candidatus Woesebacteria bacterium RIFCSPHIGHO2_01_FULL_39_28</name>
    <dbReference type="NCBI Taxonomy" id="1802496"/>
    <lineage>
        <taxon>Bacteria</taxon>
        <taxon>Candidatus Woeseibacteriota</taxon>
    </lineage>
</organism>
<dbReference type="AlphaFoldDB" id="A0A1F7YKL4"/>
<reference evidence="1 2" key="1">
    <citation type="journal article" date="2016" name="Nat. Commun.">
        <title>Thousands of microbial genomes shed light on interconnected biogeochemical processes in an aquifer system.</title>
        <authorList>
            <person name="Anantharaman K."/>
            <person name="Brown C.T."/>
            <person name="Hug L.A."/>
            <person name="Sharon I."/>
            <person name="Castelle C.J."/>
            <person name="Probst A.J."/>
            <person name="Thomas B.C."/>
            <person name="Singh A."/>
            <person name="Wilkins M.J."/>
            <person name="Karaoz U."/>
            <person name="Brodie E.L."/>
            <person name="Williams K.H."/>
            <person name="Hubbard S.S."/>
            <person name="Banfield J.F."/>
        </authorList>
    </citation>
    <scope>NUCLEOTIDE SEQUENCE [LARGE SCALE GENOMIC DNA]</scope>
</reference>
<name>A0A1F7YKL4_9BACT</name>
<proteinExistence type="predicted"/>
<dbReference type="Gene3D" id="3.10.450.530">
    <property type="entry name" value="Ribonuclease toxin, BrnT, of type II toxin-antitoxin system"/>
    <property type="match status" value="1"/>
</dbReference>
<evidence type="ECO:0000313" key="1">
    <source>
        <dbReference type="EMBL" id="OGM27886.1"/>
    </source>
</evidence>
<sequence length="100" mass="12064">MAKKLVLNEILIFEWDSGNIEKNREKHNIEPDECEKVFYDEPVFFYDEKHSQAEDRYVGYGITNNNRNLAVIFTLRSKKIRVISVRDQNRKERKVYYEST</sequence>
<dbReference type="InterPro" id="IPR038573">
    <property type="entry name" value="BrnT_sf"/>
</dbReference>
<evidence type="ECO:0008006" key="3">
    <source>
        <dbReference type="Google" id="ProtNLM"/>
    </source>
</evidence>
<gene>
    <name evidence="1" type="ORF">A2627_02010</name>
</gene>